<dbReference type="AlphaFoldDB" id="A0A0F9EII1"/>
<protein>
    <recommendedName>
        <fullName evidence="2">Terminase large subunit gp17-like C-terminal domain-containing protein</fullName>
    </recommendedName>
</protein>
<evidence type="ECO:0000313" key="1">
    <source>
        <dbReference type="EMBL" id="KKL73794.1"/>
    </source>
</evidence>
<dbReference type="InterPro" id="IPR027417">
    <property type="entry name" value="P-loop_NTPase"/>
</dbReference>
<sequence>MTYPKGYKENIAWRIKILHRCQTDLTYRLKVKQLFFSDVLFAFNVLFFTYDVREGTEHQQPFCTYPFQDEIILSIVKHINEGKDLLIEKSRDMGVSWMVILCYLWFWLRPEGGADFLLGSRVEEYVDKKGDMRTLMQKARYTLYKLPKWLLPEGFKKSIHDNFKKLVNPETESSITGESNNPNFSTGGRYRSCLFDEFPKWEFTDKSAWGDAGDATPCRLAVGTPFGAGGQYYELITDESKEKITIHWSLHPKKAEGLACLYPKHEEADDFIDFDHWIGLTSPWYEAECERRSPSEIAQNLDIDYIGAGNPVFDGKTGKRLGQLLRIRREPLRWLTLDEAGKDLVFLPTPPRENLNCLVEWDEPSEQKSYTLGVDVAEGKEDGDFSTIKVFCRETRSVVAAYAGRIDEVQLARMVGAVGRRYKRNWTGIETNGPGLATFDLCALELQVPYLFMMPRFDQASGTMNHAKGWKTTTSSRNIMIAGIKEWLLEGEGWADQRCLREMTTFVRSKSGKGEAKSGCNDDEVIALGIAIQVDLIAPPDPFVAPKTYREDGLSTDLFIPQPTPGKQPTIEERCMESLLAKRKDAQGDALFWDIGSGASNFDAVLGDY</sequence>
<gene>
    <name evidence="1" type="ORF">LCGC14_2071340</name>
</gene>
<accession>A0A0F9EII1</accession>
<proteinExistence type="predicted"/>
<evidence type="ECO:0008006" key="2">
    <source>
        <dbReference type="Google" id="ProtNLM"/>
    </source>
</evidence>
<dbReference type="Gene3D" id="3.30.420.240">
    <property type="match status" value="1"/>
</dbReference>
<dbReference type="EMBL" id="LAZR01024853">
    <property type="protein sequence ID" value="KKL73794.1"/>
    <property type="molecule type" value="Genomic_DNA"/>
</dbReference>
<reference evidence="1" key="1">
    <citation type="journal article" date="2015" name="Nature">
        <title>Complex archaea that bridge the gap between prokaryotes and eukaryotes.</title>
        <authorList>
            <person name="Spang A."/>
            <person name="Saw J.H."/>
            <person name="Jorgensen S.L."/>
            <person name="Zaremba-Niedzwiedzka K."/>
            <person name="Martijn J."/>
            <person name="Lind A.E."/>
            <person name="van Eijk R."/>
            <person name="Schleper C."/>
            <person name="Guy L."/>
            <person name="Ettema T.J."/>
        </authorList>
    </citation>
    <scope>NUCLEOTIDE SEQUENCE</scope>
</reference>
<organism evidence="1">
    <name type="scientific">marine sediment metagenome</name>
    <dbReference type="NCBI Taxonomy" id="412755"/>
    <lineage>
        <taxon>unclassified sequences</taxon>
        <taxon>metagenomes</taxon>
        <taxon>ecological metagenomes</taxon>
    </lineage>
</organism>
<comment type="caution">
    <text evidence="1">The sequence shown here is derived from an EMBL/GenBank/DDBJ whole genome shotgun (WGS) entry which is preliminary data.</text>
</comment>
<name>A0A0F9EII1_9ZZZZ</name>
<dbReference type="Gene3D" id="3.40.50.300">
    <property type="entry name" value="P-loop containing nucleotide triphosphate hydrolases"/>
    <property type="match status" value="1"/>
</dbReference>